<dbReference type="PROSITE" id="PS51257">
    <property type="entry name" value="PROKAR_LIPOPROTEIN"/>
    <property type="match status" value="1"/>
</dbReference>
<evidence type="ECO:0000313" key="1">
    <source>
        <dbReference type="EMBL" id="KAF6151934.1"/>
    </source>
</evidence>
<comment type="caution">
    <text evidence="1">The sequence shown here is derived from an EMBL/GenBank/DDBJ whole genome shotgun (WGS) entry which is preliminary data.</text>
</comment>
<accession>A0A7J7MAW2</accession>
<keyword evidence="2" id="KW-1185">Reference proteome</keyword>
<dbReference type="AlphaFoldDB" id="A0A7J7MAW2"/>
<protein>
    <submittedName>
        <fullName evidence="1">Uncharacterized protein</fullName>
    </submittedName>
</protein>
<proteinExistence type="predicted"/>
<reference evidence="1 2" key="1">
    <citation type="journal article" date="2020" name="IScience">
        <title>Genome Sequencing of the Endangered Kingdonia uniflora (Circaeasteraceae, Ranunculales) Reveals Potential Mechanisms of Evolutionary Specialization.</title>
        <authorList>
            <person name="Sun Y."/>
            <person name="Deng T."/>
            <person name="Zhang A."/>
            <person name="Moore M.J."/>
            <person name="Landis J.B."/>
            <person name="Lin N."/>
            <person name="Zhang H."/>
            <person name="Zhang X."/>
            <person name="Huang J."/>
            <person name="Zhang X."/>
            <person name="Sun H."/>
            <person name="Wang H."/>
        </authorList>
    </citation>
    <scope>NUCLEOTIDE SEQUENCE [LARGE SCALE GENOMIC DNA]</scope>
    <source>
        <strain evidence="1">TB1705</strain>
        <tissue evidence="1">Leaf</tissue>
    </source>
</reference>
<gene>
    <name evidence="1" type="ORF">GIB67_010508</name>
</gene>
<dbReference type="EMBL" id="JACGCM010001659">
    <property type="protein sequence ID" value="KAF6151934.1"/>
    <property type="molecule type" value="Genomic_DNA"/>
</dbReference>
<dbReference type="Proteomes" id="UP000541444">
    <property type="component" value="Unassembled WGS sequence"/>
</dbReference>
<feature type="non-terminal residue" evidence="1">
    <location>
        <position position="1"/>
    </location>
</feature>
<name>A0A7J7MAW2_9MAGN</name>
<sequence length="56" mass="6571">MQHRINPFAGITHLLIFQLLFSCLQVLSRAYIYNPYITTTVTPKSIQHNLYNHLLL</sequence>
<organism evidence="1 2">
    <name type="scientific">Kingdonia uniflora</name>
    <dbReference type="NCBI Taxonomy" id="39325"/>
    <lineage>
        <taxon>Eukaryota</taxon>
        <taxon>Viridiplantae</taxon>
        <taxon>Streptophyta</taxon>
        <taxon>Embryophyta</taxon>
        <taxon>Tracheophyta</taxon>
        <taxon>Spermatophyta</taxon>
        <taxon>Magnoliopsida</taxon>
        <taxon>Ranunculales</taxon>
        <taxon>Circaeasteraceae</taxon>
        <taxon>Kingdonia</taxon>
    </lineage>
</organism>
<evidence type="ECO:0000313" key="2">
    <source>
        <dbReference type="Proteomes" id="UP000541444"/>
    </source>
</evidence>